<dbReference type="AlphaFoldDB" id="A0A719DN70"/>
<dbReference type="GO" id="GO:0007155">
    <property type="term" value="P:cell adhesion"/>
    <property type="evidence" value="ECO:0007669"/>
    <property type="project" value="InterPro"/>
</dbReference>
<accession>A0A719DN70</accession>
<protein>
    <submittedName>
        <fullName evidence="2">Fimbrial protein</fullName>
    </submittedName>
</protein>
<feature type="chain" id="PRO_5028409580" evidence="1">
    <location>
        <begin position="22"/>
        <end position="176"/>
    </location>
</feature>
<dbReference type="InterPro" id="IPR036937">
    <property type="entry name" value="Adhesion_dom_fimbrial_sf"/>
</dbReference>
<reference evidence="2" key="1">
    <citation type="journal article" date="2018" name="Genome Biol.">
        <title>SKESA: strategic k-mer extension for scrupulous assemblies.</title>
        <authorList>
            <person name="Souvorov A."/>
            <person name="Agarwala R."/>
            <person name="Lipman D.J."/>
        </authorList>
    </citation>
    <scope>NUCLEOTIDE SEQUENCE</scope>
    <source>
        <strain evidence="2">SL1344</strain>
    </source>
</reference>
<evidence type="ECO:0000256" key="1">
    <source>
        <dbReference type="SAM" id="SignalP"/>
    </source>
</evidence>
<dbReference type="Gene3D" id="2.60.40.1090">
    <property type="entry name" value="Fimbrial-type adhesion domain"/>
    <property type="match status" value="1"/>
</dbReference>
<dbReference type="InterPro" id="IPR008966">
    <property type="entry name" value="Adhesion_dom_sf"/>
</dbReference>
<reference evidence="2" key="2">
    <citation type="submission" date="2019-01" db="EMBL/GenBank/DDBJ databases">
        <authorList>
            <consortium name="NCBI Pathogen Detection Project"/>
        </authorList>
    </citation>
    <scope>NUCLEOTIDE SEQUENCE</scope>
    <source>
        <strain evidence="2">SL1344</strain>
    </source>
</reference>
<name>A0A719DN70_SALTS</name>
<dbReference type="GO" id="GO:0009289">
    <property type="term" value="C:pilus"/>
    <property type="evidence" value="ECO:0007669"/>
    <property type="project" value="InterPro"/>
</dbReference>
<comment type="caution">
    <text evidence="2">The sequence shown here is derived from an EMBL/GenBank/DDBJ whole genome shotgun (WGS) entry which is preliminary data.</text>
</comment>
<sequence>MNKSIIASILALGMVSGAAHAAGQTGEVQFMGVVTQNTCDIVPEIDGSLSKNVIDLGTVAPGVTGDYKNFALKAKDPTQQGCIDFNTKTANISWSSAAFNADGLGYTSGTATDSVVKLETVNAKVNAAITSANNQGVEFDGGKLTAGDGFQFKAALKGGNQIGDFRSAAAFTVSYK</sequence>
<organism evidence="2">
    <name type="scientific">Salmonella typhimurium (strain SL1344)</name>
    <dbReference type="NCBI Taxonomy" id="216597"/>
    <lineage>
        <taxon>Bacteria</taxon>
        <taxon>Pseudomonadati</taxon>
        <taxon>Pseudomonadota</taxon>
        <taxon>Gammaproteobacteria</taxon>
        <taxon>Enterobacterales</taxon>
        <taxon>Enterobacteriaceae</taxon>
        <taxon>Salmonella</taxon>
    </lineage>
</organism>
<proteinExistence type="predicted"/>
<feature type="signal peptide" evidence="1">
    <location>
        <begin position="1"/>
        <end position="21"/>
    </location>
</feature>
<evidence type="ECO:0000313" key="2">
    <source>
        <dbReference type="EMBL" id="HAD6864884.1"/>
    </source>
</evidence>
<dbReference type="SUPFAM" id="SSF49401">
    <property type="entry name" value="Bacterial adhesins"/>
    <property type="match status" value="1"/>
</dbReference>
<gene>
    <name evidence="2" type="ORF">G1X41_23355</name>
</gene>
<dbReference type="EMBL" id="DAAPMV010000021">
    <property type="protein sequence ID" value="HAD6864884.1"/>
    <property type="molecule type" value="Genomic_DNA"/>
</dbReference>
<keyword evidence="1" id="KW-0732">Signal</keyword>